<organism evidence="6 7">
    <name type="scientific">Sporotomaculum syntrophicum</name>
    <dbReference type="NCBI Taxonomy" id="182264"/>
    <lineage>
        <taxon>Bacteria</taxon>
        <taxon>Bacillati</taxon>
        <taxon>Bacillota</taxon>
        <taxon>Clostridia</taxon>
        <taxon>Eubacteriales</taxon>
        <taxon>Desulfallaceae</taxon>
        <taxon>Sporotomaculum</taxon>
    </lineage>
</organism>
<protein>
    <recommendedName>
        <fullName evidence="4">Cys-tRNA(Pro)/Cys-tRNA(Cys) deacylase</fullName>
        <ecNumber evidence="4">4.2.-.-</ecNumber>
    </recommendedName>
</protein>
<dbReference type="PIRSF" id="PIRSF006181">
    <property type="entry name" value="EbsC_YbaK"/>
    <property type="match status" value="1"/>
</dbReference>
<dbReference type="CDD" id="cd00002">
    <property type="entry name" value="YbaK_deacylase"/>
    <property type="match status" value="1"/>
</dbReference>
<dbReference type="GO" id="GO:0016829">
    <property type="term" value="F:lyase activity"/>
    <property type="evidence" value="ECO:0007669"/>
    <property type="project" value="UniProtKB-KW"/>
</dbReference>
<comment type="caution">
    <text evidence="6">The sequence shown here is derived from an EMBL/GenBank/DDBJ whole genome shotgun (WGS) entry which is preliminary data.</text>
</comment>
<dbReference type="SUPFAM" id="SSF55826">
    <property type="entry name" value="YbaK/ProRS associated domain"/>
    <property type="match status" value="1"/>
</dbReference>
<dbReference type="InterPro" id="IPR036754">
    <property type="entry name" value="YbaK/aa-tRNA-synt-asso_dom_sf"/>
</dbReference>
<keyword evidence="3 4" id="KW-0456">Lyase</keyword>
<dbReference type="AlphaFoldDB" id="A0A9D3AZ22"/>
<dbReference type="NCBIfam" id="TIGR00011">
    <property type="entry name" value="YbaK_EbsC"/>
    <property type="match status" value="1"/>
</dbReference>
<dbReference type="OrthoDB" id="9809296at2"/>
<dbReference type="GO" id="GO:0002161">
    <property type="term" value="F:aminoacyl-tRNA deacylase activity"/>
    <property type="evidence" value="ECO:0007669"/>
    <property type="project" value="InterPro"/>
</dbReference>
<dbReference type="InterPro" id="IPR007214">
    <property type="entry name" value="YbaK/aa-tRNA-synth-assoc-dom"/>
</dbReference>
<dbReference type="GO" id="GO:0006412">
    <property type="term" value="P:translation"/>
    <property type="evidence" value="ECO:0007669"/>
    <property type="project" value="UniProtKB-KW"/>
</dbReference>
<dbReference type="Proteomes" id="UP000798488">
    <property type="component" value="Unassembled WGS sequence"/>
</dbReference>
<dbReference type="Gene3D" id="3.90.960.10">
    <property type="entry name" value="YbaK/aminoacyl-tRNA synthetase-associated domain"/>
    <property type="match status" value="1"/>
</dbReference>
<feature type="domain" description="YbaK/aminoacyl-tRNA synthetase-associated" evidence="5">
    <location>
        <begin position="38"/>
        <end position="150"/>
    </location>
</feature>
<gene>
    <name evidence="6" type="primary">ybaK_1</name>
    <name evidence="6" type="ORF">SPSYN_01565</name>
</gene>
<comment type="similarity">
    <text evidence="1 4">Belongs to the prolyl-tRNA editing family. YbaK/EbsC subfamily.</text>
</comment>
<evidence type="ECO:0000313" key="6">
    <source>
        <dbReference type="EMBL" id="KAF1085424.1"/>
    </source>
</evidence>
<name>A0A9D3AZ22_9FIRM</name>
<accession>A0A9D3AZ22</accession>
<keyword evidence="2 4" id="KW-0648">Protein biosynthesis</keyword>
<evidence type="ECO:0000256" key="4">
    <source>
        <dbReference type="PIRNR" id="PIRNR006181"/>
    </source>
</evidence>
<dbReference type="PANTHER" id="PTHR30411:SF0">
    <property type="entry name" value="CYS-TRNA(PRO)_CYS-TRNA(CYS) DEACYLASE YBAK"/>
    <property type="match status" value="1"/>
</dbReference>
<dbReference type="RefSeq" id="WP_161821890.1">
    <property type="nucleotide sequence ID" value="NZ_LSRS01000003.1"/>
</dbReference>
<proteinExistence type="inferred from homology"/>
<dbReference type="InterPro" id="IPR004369">
    <property type="entry name" value="Prolyl-tRNA_editing_YbaK/EbsC"/>
</dbReference>
<keyword evidence="7" id="KW-1185">Reference proteome</keyword>
<sequence length="160" mass="17852">MAKNKTPITPAIRLLRNEKVFFEEYTYNYEDRGGTAVSARELGVDEHSIIKTLVMEDENKQPLIVLMHGDLEVSTKKLARLIGVKNIAPCSPETANKHTGYLVGGTSPFGTRKSMPVYMEDTIVELPKIYINGGKRGFLVVLDPRDVIRLLQPILVQVGI</sequence>
<dbReference type="PANTHER" id="PTHR30411">
    <property type="entry name" value="CYTOPLASMIC PROTEIN"/>
    <property type="match status" value="1"/>
</dbReference>
<dbReference type="Pfam" id="PF04073">
    <property type="entry name" value="tRNA_edit"/>
    <property type="match status" value="1"/>
</dbReference>
<dbReference type="EC" id="4.2.-.-" evidence="4"/>
<dbReference type="EMBL" id="LSRS01000003">
    <property type="protein sequence ID" value="KAF1085424.1"/>
    <property type="molecule type" value="Genomic_DNA"/>
</dbReference>
<evidence type="ECO:0000256" key="2">
    <source>
        <dbReference type="ARBA" id="ARBA00022917"/>
    </source>
</evidence>
<evidence type="ECO:0000313" key="7">
    <source>
        <dbReference type="Proteomes" id="UP000798488"/>
    </source>
</evidence>
<reference evidence="6" key="1">
    <citation type="submission" date="2016-02" db="EMBL/GenBank/DDBJ databases">
        <title>Draft Genome Sequence of Sporotomaculum syntrophicum Strain FB, a Syntrophic Benzoate Degrader.</title>
        <authorList>
            <person name="Nobu M.K."/>
            <person name="Narihiro T."/>
            <person name="Qiu Y.-L."/>
            <person name="Ohashi A."/>
            <person name="Liu W.-T."/>
            <person name="Yuji S."/>
        </authorList>
    </citation>
    <scope>NUCLEOTIDE SEQUENCE</scope>
    <source>
        <strain evidence="6">FB</strain>
    </source>
</reference>
<evidence type="ECO:0000259" key="5">
    <source>
        <dbReference type="Pfam" id="PF04073"/>
    </source>
</evidence>
<evidence type="ECO:0000256" key="3">
    <source>
        <dbReference type="ARBA" id="ARBA00023239"/>
    </source>
</evidence>
<evidence type="ECO:0000256" key="1">
    <source>
        <dbReference type="ARBA" id="ARBA00009798"/>
    </source>
</evidence>